<keyword evidence="9" id="KW-0732">Signal</keyword>
<evidence type="ECO:0000256" key="1">
    <source>
        <dbReference type="ARBA" id="ARBA00004141"/>
    </source>
</evidence>
<dbReference type="GO" id="GO:0004930">
    <property type="term" value="F:G protein-coupled receptor activity"/>
    <property type="evidence" value="ECO:0007669"/>
    <property type="project" value="InterPro"/>
</dbReference>
<dbReference type="AlphaFoldDB" id="A0AA35SK26"/>
<feature type="domain" description="G-protein coupled receptors family 3 profile" evidence="10">
    <location>
        <begin position="512"/>
        <end position="784"/>
    </location>
</feature>
<sequence length="832" mass="90963">MMQLLPLALHLSMVCLVLAAGAGKFKFNVTTSEVVRDDEDGGRIRGVRSRENATFVLGGLFPIHTHSADPSQGSACGDIRQERGLERMEAMLFAIDTINADPDLLPGVDLGYDIRDTCNSETVGLDEAIDLIITGSNLNIESCEALPDASPAVNGTVPYAAVPTSGIVGAAGSGVSVPVASLGRLFRMPQVSYASTSPLLTDRSRYGYFRRTVPSDDLQALAMIDILQHFNWNYVSILHSEDTYGSAGINEFVNVSATNNICIDLRRGIPPTFSEREYDSLVEDLRLSRARVVIIFANQESVGEVLTRVNRDETMRRNFTWIASDAWARSIDLVHQFNDTAAGLFGVAPLTEHLPAFEDITGNSITFDESGSVDGFYEILNYQANFSASGGVSYKFVSVGTWVSGNVGEQLILKDNVPLQFGLMSDGAPRTEPVESGCGGCMPGEYIRKIPGSCCSICEPCLGRNYSSQPLAKNCSTCFVEEVREMWGNSPTTGSNSCIPLPMVSPMYSDPWAIPSLILACIGLIFVAFTAVIFVIFRKTAIVKSSGREQMTLLLIGIACSFILPFFYVAPPSIPVCLVNRLGIWFCYSLMFGALAIKVQRVARIFYGVKRNLTYTPRFVSPPFQVSFTLIIVGVQMLVIVVSLAFIHPEVLHLYPFDENTLKEPEVIVTCQQESIAVLVLSLLYETAIITVATVLGAFSFKYPENFNEAKYISFCTFSLLVVWLGLIPTYFTTQSRPEIQNAAVSLFIILSAFGVLCFIFGPKLIIILFQPERNSTHFSTHHTINDPDSGVKMNTLGSQGSSKLTHSESANYSTQEAGNGARKKELPTNEL</sequence>
<evidence type="ECO:0000256" key="8">
    <source>
        <dbReference type="SAM" id="Phobius"/>
    </source>
</evidence>
<feature type="transmembrane region" description="Helical" evidence="8">
    <location>
        <begin position="582"/>
        <end position="603"/>
    </location>
</feature>
<keyword evidence="6" id="KW-0325">Glycoprotein</keyword>
<evidence type="ECO:0000256" key="5">
    <source>
        <dbReference type="ARBA" id="ARBA00023170"/>
    </source>
</evidence>
<feature type="chain" id="PRO_5041400300" evidence="9">
    <location>
        <begin position="20"/>
        <end position="832"/>
    </location>
</feature>
<feature type="transmembrane region" description="Helical" evidence="8">
    <location>
        <begin position="712"/>
        <end position="732"/>
    </location>
</feature>
<evidence type="ECO:0000256" key="3">
    <source>
        <dbReference type="ARBA" id="ARBA00022989"/>
    </source>
</evidence>
<evidence type="ECO:0000313" key="12">
    <source>
        <dbReference type="Proteomes" id="UP001174909"/>
    </source>
</evidence>
<dbReference type="InterPro" id="IPR017978">
    <property type="entry name" value="GPCR_3_C"/>
</dbReference>
<dbReference type="Proteomes" id="UP001174909">
    <property type="component" value="Unassembled WGS sequence"/>
</dbReference>
<feature type="transmembrane region" description="Helical" evidence="8">
    <location>
        <begin position="676"/>
        <end position="700"/>
    </location>
</feature>
<dbReference type="GO" id="GO:0016020">
    <property type="term" value="C:membrane"/>
    <property type="evidence" value="ECO:0007669"/>
    <property type="project" value="UniProtKB-SubCell"/>
</dbReference>
<feature type="region of interest" description="Disordered" evidence="7">
    <location>
        <begin position="780"/>
        <end position="832"/>
    </location>
</feature>
<dbReference type="PROSITE" id="PS50259">
    <property type="entry name" value="G_PROTEIN_RECEP_F3_4"/>
    <property type="match status" value="1"/>
</dbReference>
<dbReference type="PANTHER" id="PTHR24060">
    <property type="entry name" value="METABOTROPIC GLUTAMATE RECEPTOR"/>
    <property type="match status" value="1"/>
</dbReference>
<evidence type="ECO:0000256" key="9">
    <source>
        <dbReference type="SAM" id="SignalP"/>
    </source>
</evidence>
<comment type="caution">
    <text evidence="11">The sequence shown here is derived from an EMBL/GenBank/DDBJ whole genome shotgun (WGS) entry which is preliminary data.</text>
</comment>
<keyword evidence="5 11" id="KW-0675">Receptor</keyword>
<accession>A0AA35SK26</accession>
<name>A0AA35SK26_GEOBA</name>
<dbReference type="Pfam" id="PF00003">
    <property type="entry name" value="7tm_3"/>
    <property type="match status" value="1"/>
</dbReference>
<dbReference type="Gene3D" id="3.40.50.2300">
    <property type="match status" value="1"/>
</dbReference>
<dbReference type="PRINTS" id="PR00248">
    <property type="entry name" value="GPCRMGR"/>
</dbReference>
<dbReference type="InterPro" id="IPR050726">
    <property type="entry name" value="mGluR"/>
</dbReference>
<keyword evidence="4 8" id="KW-0472">Membrane</keyword>
<feature type="transmembrane region" description="Helical" evidence="8">
    <location>
        <begin position="512"/>
        <end position="537"/>
    </location>
</feature>
<dbReference type="CDD" id="cd06350">
    <property type="entry name" value="PBP1_GPCR_family_C-like"/>
    <property type="match status" value="1"/>
</dbReference>
<feature type="transmembrane region" description="Helical" evidence="8">
    <location>
        <begin position="744"/>
        <end position="770"/>
    </location>
</feature>
<dbReference type="Pfam" id="PF01094">
    <property type="entry name" value="ANF_receptor"/>
    <property type="match status" value="1"/>
</dbReference>
<feature type="signal peptide" evidence="9">
    <location>
        <begin position="1"/>
        <end position="19"/>
    </location>
</feature>
<keyword evidence="3 8" id="KW-1133">Transmembrane helix</keyword>
<comment type="subcellular location">
    <subcellularLocation>
        <location evidence="1">Membrane</location>
        <topology evidence="1">Multi-pass membrane protein</topology>
    </subcellularLocation>
</comment>
<gene>
    <name evidence="11" type="ORF">GBAR_LOCUS17268</name>
</gene>
<evidence type="ECO:0000256" key="6">
    <source>
        <dbReference type="ARBA" id="ARBA00023180"/>
    </source>
</evidence>
<organism evidence="11 12">
    <name type="scientific">Geodia barretti</name>
    <name type="common">Barrett's horny sponge</name>
    <dbReference type="NCBI Taxonomy" id="519541"/>
    <lineage>
        <taxon>Eukaryota</taxon>
        <taxon>Metazoa</taxon>
        <taxon>Porifera</taxon>
        <taxon>Demospongiae</taxon>
        <taxon>Heteroscleromorpha</taxon>
        <taxon>Tetractinellida</taxon>
        <taxon>Astrophorina</taxon>
        <taxon>Geodiidae</taxon>
        <taxon>Geodia</taxon>
    </lineage>
</organism>
<reference evidence="11" key="1">
    <citation type="submission" date="2023-03" db="EMBL/GenBank/DDBJ databases">
        <authorList>
            <person name="Steffen K."/>
            <person name="Cardenas P."/>
        </authorList>
    </citation>
    <scope>NUCLEOTIDE SEQUENCE</scope>
</reference>
<keyword evidence="2 8" id="KW-0812">Transmembrane</keyword>
<feature type="compositionally biased region" description="Basic and acidic residues" evidence="7">
    <location>
        <begin position="823"/>
        <end position="832"/>
    </location>
</feature>
<dbReference type="EMBL" id="CASHTH010002481">
    <property type="protein sequence ID" value="CAI8030437.1"/>
    <property type="molecule type" value="Genomic_DNA"/>
</dbReference>
<dbReference type="InterPro" id="IPR001828">
    <property type="entry name" value="ANF_lig-bd_rcpt"/>
</dbReference>
<dbReference type="InterPro" id="IPR000337">
    <property type="entry name" value="GPCR_3"/>
</dbReference>
<evidence type="ECO:0000256" key="4">
    <source>
        <dbReference type="ARBA" id="ARBA00023136"/>
    </source>
</evidence>
<keyword evidence="12" id="KW-1185">Reference proteome</keyword>
<evidence type="ECO:0000256" key="7">
    <source>
        <dbReference type="SAM" id="MobiDB-lite"/>
    </source>
</evidence>
<proteinExistence type="predicted"/>
<evidence type="ECO:0000256" key="2">
    <source>
        <dbReference type="ARBA" id="ARBA00022692"/>
    </source>
</evidence>
<feature type="transmembrane region" description="Helical" evidence="8">
    <location>
        <begin position="549"/>
        <end position="570"/>
    </location>
</feature>
<evidence type="ECO:0000259" key="10">
    <source>
        <dbReference type="PROSITE" id="PS50259"/>
    </source>
</evidence>
<dbReference type="InterPro" id="IPR028082">
    <property type="entry name" value="Peripla_BP_I"/>
</dbReference>
<feature type="compositionally biased region" description="Polar residues" evidence="7">
    <location>
        <begin position="796"/>
        <end position="818"/>
    </location>
</feature>
<dbReference type="PRINTS" id="PR01176">
    <property type="entry name" value="GABABRECEPTR"/>
</dbReference>
<feature type="transmembrane region" description="Helical" evidence="8">
    <location>
        <begin position="624"/>
        <end position="647"/>
    </location>
</feature>
<dbReference type="SUPFAM" id="SSF53822">
    <property type="entry name" value="Periplasmic binding protein-like I"/>
    <property type="match status" value="1"/>
</dbReference>
<dbReference type="FunFam" id="3.40.50.2300:FF:000145">
    <property type="entry name" value="Glutamate receptor, metabotropic"/>
    <property type="match status" value="1"/>
</dbReference>
<protein>
    <submittedName>
        <fullName evidence="11">Metabotropic glutamate receptor 4</fullName>
    </submittedName>
</protein>
<evidence type="ECO:0000313" key="11">
    <source>
        <dbReference type="EMBL" id="CAI8030437.1"/>
    </source>
</evidence>